<keyword evidence="4" id="KW-0378">Hydrolase</keyword>
<proteinExistence type="inferred from homology"/>
<dbReference type="GO" id="GO:0042973">
    <property type="term" value="F:glucan endo-1,3-beta-D-glucosidase activity"/>
    <property type="evidence" value="ECO:0007669"/>
    <property type="project" value="UniProtKB-EC"/>
</dbReference>
<protein>
    <recommendedName>
        <fullName evidence="3">glucan endo-1,3-beta-D-glucosidase</fullName>
        <ecNumber evidence="3">3.2.1.39</ecNumber>
    </recommendedName>
    <alternativeName>
        <fullName evidence="6">(1-&gt;3)-beta-glucan endohydrolase</fullName>
    </alternativeName>
    <alternativeName>
        <fullName evidence="7">Beta-1,3-endoglucanase</fullName>
    </alternativeName>
</protein>
<dbReference type="Gene3D" id="3.20.20.80">
    <property type="entry name" value="Glycosidases"/>
    <property type="match status" value="1"/>
</dbReference>
<keyword evidence="9" id="KW-0732">Signal</keyword>
<evidence type="ECO:0000256" key="8">
    <source>
        <dbReference type="RuleBase" id="RU004335"/>
    </source>
</evidence>
<dbReference type="Pfam" id="PF00332">
    <property type="entry name" value="Glyco_hydro_17"/>
    <property type="match status" value="1"/>
</dbReference>
<reference evidence="10 11" key="1">
    <citation type="journal article" date="2023" name="Life. Sci Alliance">
        <title>Evolutionary insights into 3D genome organization and epigenetic landscape of Vigna mungo.</title>
        <authorList>
            <person name="Junaid A."/>
            <person name="Singh B."/>
            <person name="Bhatia S."/>
        </authorList>
    </citation>
    <scope>NUCLEOTIDE SEQUENCE [LARGE SCALE GENOMIC DNA]</scope>
    <source>
        <strain evidence="10">Urdbean</strain>
    </source>
</reference>
<evidence type="ECO:0000256" key="1">
    <source>
        <dbReference type="ARBA" id="ARBA00000382"/>
    </source>
</evidence>
<name>A0AAQ3P029_VIGMU</name>
<dbReference type="InterPro" id="IPR017853">
    <property type="entry name" value="GH"/>
</dbReference>
<dbReference type="SUPFAM" id="SSF51445">
    <property type="entry name" value="(Trans)glycosidases"/>
    <property type="match status" value="1"/>
</dbReference>
<evidence type="ECO:0000256" key="6">
    <source>
        <dbReference type="ARBA" id="ARBA00033335"/>
    </source>
</evidence>
<keyword evidence="5" id="KW-0326">Glycosidase</keyword>
<accession>A0AAQ3P029</accession>
<feature type="signal peptide" evidence="9">
    <location>
        <begin position="1"/>
        <end position="24"/>
    </location>
</feature>
<comment type="catalytic activity">
    <reaction evidence="1">
        <text>Hydrolysis of (1-&gt;3)-beta-D-glucosidic linkages in (1-&gt;3)-beta-D-glucans.</text>
        <dbReference type="EC" id="3.2.1.39"/>
    </reaction>
</comment>
<evidence type="ECO:0000256" key="2">
    <source>
        <dbReference type="ARBA" id="ARBA00008773"/>
    </source>
</evidence>
<evidence type="ECO:0000256" key="4">
    <source>
        <dbReference type="ARBA" id="ARBA00022801"/>
    </source>
</evidence>
<dbReference type="EC" id="3.2.1.39" evidence="3"/>
<dbReference type="AlphaFoldDB" id="A0AAQ3P029"/>
<evidence type="ECO:0000256" key="3">
    <source>
        <dbReference type="ARBA" id="ARBA00012780"/>
    </source>
</evidence>
<evidence type="ECO:0000313" key="10">
    <source>
        <dbReference type="EMBL" id="WVZ18565.1"/>
    </source>
</evidence>
<dbReference type="PANTHER" id="PTHR32227">
    <property type="entry name" value="GLUCAN ENDO-1,3-BETA-GLUCOSIDASE BG1-RELATED-RELATED"/>
    <property type="match status" value="1"/>
</dbReference>
<feature type="chain" id="PRO_5042908552" description="glucan endo-1,3-beta-D-glucosidase" evidence="9">
    <location>
        <begin position="25"/>
        <end position="165"/>
    </location>
</feature>
<evidence type="ECO:0000313" key="11">
    <source>
        <dbReference type="Proteomes" id="UP001374535"/>
    </source>
</evidence>
<dbReference type="GO" id="GO:0005975">
    <property type="term" value="P:carbohydrate metabolic process"/>
    <property type="evidence" value="ECO:0007669"/>
    <property type="project" value="InterPro"/>
</dbReference>
<dbReference type="EMBL" id="CP144699">
    <property type="protein sequence ID" value="WVZ18565.1"/>
    <property type="molecule type" value="Genomic_DNA"/>
</dbReference>
<evidence type="ECO:0000256" key="7">
    <source>
        <dbReference type="ARBA" id="ARBA00033417"/>
    </source>
</evidence>
<comment type="similarity">
    <text evidence="2 8">Belongs to the glycosyl hydrolase 17 family.</text>
</comment>
<gene>
    <name evidence="10" type="ORF">V8G54_005887</name>
</gene>
<evidence type="ECO:0000256" key="9">
    <source>
        <dbReference type="SAM" id="SignalP"/>
    </source>
</evidence>
<evidence type="ECO:0000256" key="5">
    <source>
        <dbReference type="ARBA" id="ARBA00023295"/>
    </source>
</evidence>
<dbReference type="Proteomes" id="UP001374535">
    <property type="component" value="Chromosome 2"/>
</dbReference>
<dbReference type="InterPro" id="IPR000490">
    <property type="entry name" value="Glyco_hydro_17"/>
</dbReference>
<keyword evidence="11" id="KW-1185">Reference proteome</keyword>
<sequence>MVGNCGDLVAFCLVFLTVVSGGSAWVGVNWGTMATHQIRPEKVVKMLKENGFTKLKLFDADELIMAALMGTDIQVMLAIPNNMLEKISNTPKAADSWVYENVTSYFFNGGVKIKLSTFEIMLIFPFSSSDSFPLSFSCYSLHCIYFVNFFNKTFMQLSLYSFTVL</sequence>
<organism evidence="10 11">
    <name type="scientific">Vigna mungo</name>
    <name type="common">Black gram</name>
    <name type="synonym">Phaseolus mungo</name>
    <dbReference type="NCBI Taxonomy" id="3915"/>
    <lineage>
        <taxon>Eukaryota</taxon>
        <taxon>Viridiplantae</taxon>
        <taxon>Streptophyta</taxon>
        <taxon>Embryophyta</taxon>
        <taxon>Tracheophyta</taxon>
        <taxon>Spermatophyta</taxon>
        <taxon>Magnoliopsida</taxon>
        <taxon>eudicotyledons</taxon>
        <taxon>Gunneridae</taxon>
        <taxon>Pentapetalae</taxon>
        <taxon>rosids</taxon>
        <taxon>fabids</taxon>
        <taxon>Fabales</taxon>
        <taxon>Fabaceae</taxon>
        <taxon>Papilionoideae</taxon>
        <taxon>50 kb inversion clade</taxon>
        <taxon>NPAAA clade</taxon>
        <taxon>indigoferoid/millettioid clade</taxon>
        <taxon>Phaseoleae</taxon>
        <taxon>Vigna</taxon>
    </lineage>
</organism>
<dbReference type="InterPro" id="IPR044965">
    <property type="entry name" value="Glyco_hydro_17_plant"/>
</dbReference>